<reference evidence="2" key="1">
    <citation type="submission" date="2010-02" db="EMBL/GenBank/DDBJ databases">
        <title>Complete sequence of Desulfurivibrio alkaliphilus AHT2.</title>
        <authorList>
            <consortium name="US DOE Joint Genome Institute"/>
            <person name="Pitluck S."/>
            <person name="Chertkov O."/>
            <person name="Detter J.C."/>
            <person name="Han C."/>
            <person name="Tapia R."/>
            <person name="Larimer F."/>
            <person name="Land M."/>
            <person name="Hauser L."/>
            <person name="Kyrpides N."/>
            <person name="Mikhailova N."/>
            <person name="Sorokin D.Y."/>
            <person name="Muyzer G."/>
            <person name="Woyke T."/>
        </authorList>
    </citation>
    <scope>NUCLEOTIDE SEQUENCE [LARGE SCALE GENOMIC DNA]</scope>
    <source>
        <strain evidence="2">DSM 19089 / UNIQEM U267 / AHT2</strain>
    </source>
</reference>
<keyword evidence="2" id="KW-1185">Reference proteome</keyword>
<evidence type="ECO:0000313" key="2">
    <source>
        <dbReference type="Proteomes" id="UP000001508"/>
    </source>
</evidence>
<accession>D6Z5W2</accession>
<dbReference type="InParanoid" id="D6Z5W2"/>
<dbReference type="Proteomes" id="UP000001508">
    <property type="component" value="Chromosome"/>
</dbReference>
<evidence type="ECO:0000313" key="1">
    <source>
        <dbReference type="EMBL" id="ADH84844.1"/>
    </source>
</evidence>
<dbReference type="eggNOG" id="ENOG5033SRC">
    <property type="taxonomic scope" value="Bacteria"/>
</dbReference>
<organism evidence="1 2">
    <name type="scientific">Desulfurivibrio alkaliphilus (strain DSM 19089 / UNIQEM U267 / AHT2)</name>
    <dbReference type="NCBI Taxonomy" id="589865"/>
    <lineage>
        <taxon>Bacteria</taxon>
        <taxon>Pseudomonadati</taxon>
        <taxon>Thermodesulfobacteriota</taxon>
        <taxon>Desulfobulbia</taxon>
        <taxon>Desulfobulbales</taxon>
        <taxon>Desulfobulbaceae</taxon>
        <taxon>Desulfurivibrio</taxon>
    </lineage>
</organism>
<dbReference type="EMBL" id="CP001940">
    <property type="protein sequence ID" value="ADH84844.1"/>
    <property type="molecule type" value="Genomic_DNA"/>
</dbReference>
<gene>
    <name evidence="1" type="ordered locus">DaAHT2_0131</name>
</gene>
<dbReference type="RefSeq" id="WP_013162375.1">
    <property type="nucleotide sequence ID" value="NC_014216.1"/>
</dbReference>
<dbReference type="KEGG" id="dak:DaAHT2_0131"/>
<proteinExistence type="predicted"/>
<dbReference type="AlphaFoldDB" id="D6Z5W2"/>
<dbReference type="OrthoDB" id="5428646at2"/>
<dbReference type="HOGENOM" id="CLU_634187_0_0_7"/>
<name>D6Z5W2_DESAT</name>
<protein>
    <submittedName>
        <fullName evidence="1">Uncharacterized protein</fullName>
    </submittedName>
</protein>
<dbReference type="STRING" id="589865.DaAHT2_0131"/>
<sequence length="432" mass="50032">MDRSRNIFALLDQEGPFRVEKSVREEHLLAGSSRRRFTELKQRGLLSKYRVTRSQLFELLQVRSFAEIPALLQDAARRRVVEKRAYRLLGNMFGLDGSEREVIAHINSYSRIADGVINYLRNRVLANYASYIEMTNEIDSTRSPIDLLLILFDDRYHRKARFEAKRKLILMSLAGAIDQRERETEVEQKFLRFLDFLNDEVWSRKAKIGELDIVYLHSHHHPESFACQEVAIKRRQELPPQTGPHEKITMIKRRCFPWGEQEVPVYVSIRKKPPEAKVLKLLRKGEENPAVAVDDELGLMAVVDSPMEVKIFQQHLTASAARAGSLMTLEDLSDTLAGGGYRSSTPGSSSGTAMYKFFARMGGMRVEFIVHTNRSFLNYIYQRGVSHDEYEVRRIFDSGVADLLFPRDIYEIDIGEKKEALIRWFRSRIEEI</sequence>